<protein>
    <submittedName>
        <fullName evidence="1">Uncharacterized protein</fullName>
    </submittedName>
</protein>
<name>K6VPT1_9MICO</name>
<dbReference type="STRING" id="100225.SAMN05421595_1208"/>
<keyword evidence="2" id="KW-1185">Reference proteome</keyword>
<proteinExistence type="predicted"/>
<dbReference type="Gene3D" id="3.30.300.50">
    <property type="match status" value="1"/>
</dbReference>
<dbReference type="AlphaFoldDB" id="K6VPT1"/>
<organism evidence="1 2">
    <name type="scientific">Austwickia chelonae NBRC 105200</name>
    <dbReference type="NCBI Taxonomy" id="1184607"/>
    <lineage>
        <taxon>Bacteria</taxon>
        <taxon>Bacillati</taxon>
        <taxon>Actinomycetota</taxon>
        <taxon>Actinomycetes</taxon>
        <taxon>Micrococcales</taxon>
        <taxon>Dermatophilaceae</taxon>
        <taxon>Austwickia</taxon>
    </lineage>
</organism>
<reference evidence="1 2" key="1">
    <citation type="submission" date="2012-08" db="EMBL/GenBank/DDBJ databases">
        <title>Whole genome shotgun sequence of Austwickia chelonae NBRC 105200.</title>
        <authorList>
            <person name="Yoshida I."/>
            <person name="Hosoyama A."/>
            <person name="Tsuchikane K."/>
            <person name="Katsumata H."/>
            <person name="Ando Y."/>
            <person name="Ohji S."/>
            <person name="Hamada M."/>
            <person name="Tamura T."/>
            <person name="Yamazoe A."/>
            <person name="Yamazaki S."/>
            <person name="Fujita N."/>
        </authorList>
    </citation>
    <scope>NUCLEOTIDE SEQUENCE [LARGE SCALE GENOMIC DNA]</scope>
    <source>
        <strain evidence="1 2">NBRC 105200</strain>
    </source>
</reference>
<dbReference type="RefSeq" id="WP_006502132.1">
    <property type="nucleotide sequence ID" value="NZ_BAGZ01000005.1"/>
</dbReference>
<gene>
    <name evidence="1" type="ORF">AUCHE_05_02890</name>
</gene>
<accession>K6VPT1</accession>
<evidence type="ECO:0000313" key="2">
    <source>
        <dbReference type="Proteomes" id="UP000008495"/>
    </source>
</evidence>
<dbReference type="Proteomes" id="UP000008495">
    <property type="component" value="Unassembled WGS sequence"/>
</dbReference>
<dbReference type="EMBL" id="BAGZ01000005">
    <property type="protein sequence ID" value="GAB77380.1"/>
    <property type="molecule type" value="Genomic_DNA"/>
</dbReference>
<dbReference type="InterPro" id="IPR035070">
    <property type="entry name" value="Streptogrisin_prodomain"/>
</dbReference>
<evidence type="ECO:0000313" key="1">
    <source>
        <dbReference type="EMBL" id="GAB77380.1"/>
    </source>
</evidence>
<comment type="caution">
    <text evidence="1">The sequence shown here is derived from an EMBL/GenBank/DDBJ whole genome shotgun (WGS) entry which is preliminary data.</text>
</comment>
<sequence length="239" mass="25150">MFPIFLRAFFTKDASCKTEIQGADQAPGAAASLPRRQRLAKIVATIAVAPAIALAAAPTASYAAAPTPGGNNSTQASSYAPGEISMIERLSAEYLAKTYGLSFKEALSRVRAQPKHTANAQRFQKKFGDRITGTFIDQKRGKLIVNVADKKTASKIRGCKVEVHVVGVTASGLEGIRTEAEKRLGGKLNSASVDASRAMVVIDVSEEDLESSRAAVKDLKRVEITSSGGSVSIGSAPVK</sequence>